<accession>A0A255XM42</accession>
<dbReference type="SUPFAM" id="SSF47616">
    <property type="entry name" value="GST C-terminal domain-like"/>
    <property type="match status" value="1"/>
</dbReference>
<dbReference type="Pfam" id="PF13409">
    <property type="entry name" value="GST_N_2"/>
    <property type="match status" value="1"/>
</dbReference>
<dbReference type="OrthoDB" id="9795329at2"/>
<dbReference type="InterPro" id="IPR036282">
    <property type="entry name" value="Glutathione-S-Trfase_C_sf"/>
</dbReference>
<name>A0A255XM42_9PROT</name>
<dbReference type="Gene3D" id="1.20.1050.10">
    <property type="match status" value="1"/>
</dbReference>
<evidence type="ECO:0000259" key="1">
    <source>
        <dbReference type="PROSITE" id="PS50404"/>
    </source>
</evidence>
<dbReference type="GO" id="GO:0005737">
    <property type="term" value="C:cytoplasm"/>
    <property type="evidence" value="ECO:0007669"/>
    <property type="project" value="TreeGrafter"/>
</dbReference>
<dbReference type="AlphaFoldDB" id="A0A255XM42"/>
<dbReference type="InterPro" id="IPR004045">
    <property type="entry name" value="Glutathione_S-Trfase_N"/>
</dbReference>
<dbReference type="SUPFAM" id="SSF52833">
    <property type="entry name" value="Thioredoxin-like"/>
    <property type="match status" value="1"/>
</dbReference>
<keyword evidence="3" id="KW-1185">Reference proteome</keyword>
<feature type="domain" description="GST N-terminal" evidence="1">
    <location>
        <begin position="1"/>
        <end position="80"/>
    </location>
</feature>
<dbReference type="Gene3D" id="3.40.30.10">
    <property type="entry name" value="Glutaredoxin"/>
    <property type="match status" value="1"/>
</dbReference>
<gene>
    <name evidence="2" type="ORF">CHR90_13805</name>
</gene>
<dbReference type="InterPro" id="IPR036249">
    <property type="entry name" value="Thioredoxin-like_sf"/>
</dbReference>
<sequence>MLQLRYSPTSPYVRKVLAIIHETGLQDEVSLIATNPHQEESLRAQNPLCKVPTLVLEDGTPLFDSPVIAEYLLALASNSDLLPLGGPARWGVLQLQALGDGISDAAVAIRMESLRPEGEKSPGFIKRQEAAIIAALDWLEGQSRQLEPITLGSLSIACALGYLDFRLADLGWRSGRPRLAAWYAAIETRPSLVETKPA</sequence>
<evidence type="ECO:0000313" key="3">
    <source>
        <dbReference type="Proteomes" id="UP000216361"/>
    </source>
</evidence>
<dbReference type="PANTHER" id="PTHR43968">
    <property type="match status" value="1"/>
</dbReference>
<evidence type="ECO:0000313" key="2">
    <source>
        <dbReference type="EMBL" id="OYQ18037.1"/>
    </source>
</evidence>
<comment type="caution">
    <text evidence="2">The sequence shown here is derived from an EMBL/GenBank/DDBJ whole genome shotgun (WGS) entry which is preliminary data.</text>
</comment>
<reference evidence="2 3" key="1">
    <citation type="submission" date="2017-07" db="EMBL/GenBank/DDBJ databases">
        <title>Elstera cyanobacteriorum sp. nov., a novel bacterium isolated from cyanobacterial aggregates in a eutrophic lake.</title>
        <authorList>
            <person name="Cai H."/>
        </authorList>
    </citation>
    <scope>NUCLEOTIDE SEQUENCE [LARGE SCALE GENOMIC DNA]</scope>
    <source>
        <strain evidence="2 3">TH019</strain>
    </source>
</reference>
<dbReference type="PANTHER" id="PTHR43968:SF6">
    <property type="entry name" value="GLUTATHIONE S-TRANSFERASE OMEGA"/>
    <property type="match status" value="1"/>
</dbReference>
<dbReference type="Proteomes" id="UP000216361">
    <property type="component" value="Unassembled WGS sequence"/>
</dbReference>
<dbReference type="CDD" id="cd03049">
    <property type="entry name" value="GST_N_3"/>
    <property type="match status" value="1"/>
</dbReference>
<organism evidence="2 3">
    <name type="scientific">Elstera cyanobacteriorum</name>
    <dbReference type="NCBI Taxonomy" id="2022747"/>
    <lineage>
        <taxon>Bacteria</taxon>
        <taxon>Pseudomonadati</taxon>
        <taxon>Pseudomonadota</taxon>
        <taxon>Alphaproteobacteria</taxon>
        <taxon>Rhodospirillales</taxon>
        <taxon>Rhodospirillaceae</taxon>
        <taxon>Elstera</taxon>
    </lineage>
</organism>
<dbReference type="CDD" id="cd03205">
    <property type="entry name" value="GST_C_6"/>
    <property type="match status" value="1"/>
</dbReference>
<dbReference type="Pfam" id="PF13410">
    <property type="entry name" value="GST_C_2"/>
    <property type="match status" value="1"/>
</dbReference>
<dbReference type="InterPro" id="IPR050983">
    <property type="entry name" value="GST_Omega/HSP26"/>
</dbReference>
<proteinExistence type="predicted"/>
<protein>
    <recommendedName>
        <fullName evidence="1">GST N-terminal domain-containing protein</fullName>
    </recommendedName>
</protein>
<dbReference type="PROSITE" id="PS50404">
    <property type="entry name" value="GST_NTER"/>
    <property type="match status" value="1"/>
</dbReference>
<dbReference type="EMBL" id="NOXS01000033">
    <property type="protein sequence ID" value="OYQ18037.1"/>
    <property type="molecule type" value="Genomic_DNA"/>
</dbReference>
<dbReference type="RefSeq" id="WP_094409599.1">
    <property type="nucleotide sequence ID" value="NZ_NOXS01000033.1"/>
</dbReference>